<dbReference type="InterPro" id="IPR050266">
    <property type="entry name" value="AB_hydrolase_sf"/>
</dbReference>
<evidence type="ECO:0000313" key="2">
    <source>
        <dbReference type="EMBL" id="MBU5483431.1"/>
    </source>
</evidence>
<dbReference type="InterPro" id="IPR000073">
    <property type="entry name" value="AB_hydrolase_1"/>
</dbReference>
<dbReference type="EMBL" id="JAHLQF010000001">
    <property type="protein sequence ID" value="MBU5483431.1"/>
    <property type="molecule type" value="Genomic_DNA"/>
</dbReference>
<comment type="caution">
    <text evidence="2">The sequence shown here is derived from an EMBL/GenBank/DDBJ whole genome shotgun (WGS) entry which is preliminary data.</text>
</comment>
<dbReference type="RefSeq" id="WP_216437811.1">
    <property type="nucleotide sequence ID" value="NZ_JAHLQF010000001.1"/>
</dbReference>
<proteinExistence type="predicted"/>
<keyword evidence="3" id="KW-1185">Reference proteome</keyword>
<dbReference type="PANTHER" id="PTHR43798">
    <property type="entry name" value="MONOACYLGLYCEROL LIPASE"/>
    <property type="match status" value="1"/>
</dbReference>
<protein>
    <submittedName>
        <fullName evidence="2">Alpha/beta hydrolase</fullName>
    </submittedName>
</protein>
<accession>A0ABS6EFE5</accession>
<feature type="domain" description="AB hydrolase-1" evidence="1">
    <location>
        <begin position="21"/>
        <end position="250"/>
    </location>
</feature>
<evidence type="ECO:0000313" key="3">
    <source>
        <dbReference type="Proteomes" id="UP000726170"/>
    </source>
</evidence>
<reference evidence="2 3" key="1">
    <citation type="submission" date="2021-06" db="EMBL/GenBank/DDBJ databases">
        <authorList>
            <person name="Sun Q."/>
            <person name="Li D."/>
        </authorList>
    </citation>
    <scope>NUCLEOTIDE SEQUENCE [LARGE SCALE GENOMIC DNA]</scope>
    <source>
        <strain evidence="2 3">MSJ-11</strain>
    </source>
</reference>
<keyword evidence="2" id="KW-0378">Hydrolase</keyword>
<evidence type="ECO:0000259" key="1">
    <source>
        <dbReference type="Pfam" id="PF00561"/>
    </source>
</evidence>
<gene>
    <name evidence="2" type="ORF">KQI86_03760</name>
</gene>
<dbReference type="GO" id="GO:0016787">
    <property type="term" value="F:hydrolase activity"/>
    <property type="evidence" value="ECO:0007669"/>
    <property type="project" value="UniProtKB-KW"/>
</dbReference>
<sequence length="271" mass="31716">MSYVNIDDYDIYYESYGEGETVIFLNGIMMSALSWRPFLDSFKNYRLILIDFVDQGKSSKGRGEYTQDLHVEILNKFIEELNLGKVNLFGISYGGEVAMRFSLKYKEKLKSLMLANTTCYTNHLMKDIERLWDYAASTYDNKVFFSATMPFIYSHKFYEENNEWLKEREKLFETAFTKEWYDGFRRAIKSASTLDLREEIEKIDIPTLIIGGDLDIITPLPYQEEIYKRIKTSNMVVIKDSGHGSMYEKPSEFCTILIGFLQTYNSKISIT</sequence>
<organism evidence="2 3">
    <name type="scientific">Clostridium mobile</name>
    <dbReference type="NCBI Taxonomy" id="2841512"/>
    <lineage>
        <taxon>Bacteria</taxon>
        <taxon>Bacillati</taxon>
        <taxon>Bacillota</taxon>
        <taxon>Clostridia</taxon>
        <taxon>Eubacteriales</taxon>
        <taxon>Clostridiaceae</taxon>
        <taxon>Clostridium</taxon>
    </lineage>
</organism>
<dbReference type="Pfam" id="PF00561">
    <property type="entry name" value="Abhydrolase_1"/>
    <property type="match status" value="1"/>
</dbReference>
<name>A0ABS6EFE5_9CLOT</name>
<dbReference type="Proteomes" id="UP000726170">
    <property type="component" value="Unassembled WGS sequence"/>
</dbReference>